<dbReference type="KEGG" id="pmrn:116944665"/>
<feature type="domain" description="SPIN-DOC-like zinc-finger" evidence="1">
    <location>
        <begin position="61"/>
        <end position="113"/>
    </location>
</feature>
<reference evidence="3" key="1">
    <citation type="submission" date="2025-08" db="UniProtKB">
        <authorList>
            <consortium name="RefSeq"/>
        </authorList>
    </citation>
    <scope>IDENTIFICATION</scope>
    <source>
        <tissue evidence="3">Sperm</tissue>
    </source>
</reference>
<evidence type="ECO:0000313" key="3">
    <source>
        <dbReference type="RefSeq" id="XP_032814298.1"/>
    </source>
</evidence>
<proteinExistence type="predicted"/>
<organism evidence="2 3">
    <name type="scientific">Petromyzon marinus</name>
    <name type="common">Sea lamprey</name>
    <dbReference type="NCBI Taxonomy" id="7757"/>
    <lineage>
        <taxon>Eukaryota</taxon>
        <taxon>Metazoa</taxon>
        <taxon>Chordata</taxon>
        <taxon>Craniata</taxon>
        <taxon>Vertebrata</taxon>
        <taxon>Cyclostomata</taxon>
        <taxon>Hyperoartia</taxon>
        <taxon>Petromyzontiformes</taxon>
        <taxon>Petromyzontidae</taxon>
        <taxon>Petromyzon</taxon>
    </lineage>
</organism>
<protein>
    <submittedName>
        <fullName evidence="3">General transcription factor II-I repeat domain-containing protein 2-like</fullName>
    </submittedName>
</protein>
<dbReference type="PANTHER" id="PTHR45913:SF9">
    <property type="entry name" value="GENERAL TRANSCRIPTION FACTOR II-I REPEAT DOMAIN-CONTAINING PROTEIN 2-LIKE-RELATED"/>
    <property type="match status" value="1"/>
</dbReference>
<evidence type="ECO:0000259" key="1">
    <source>
        <dbReference type="Pfam" id="PF18658"/>
    </source>
</evidence>
<dbReference type="Pfam" id="PF18658">
    <property type="entry name" value="zf-C2H2_12"/>
    <property type="match status" value="1"/>
</dbReference>
<keyword evidence="2" id="KW-1185">Reference proteome</keyword>
<dbReference type="PANTHER" id="PTHR45913">
    <property type="entry name" value="EPM2A-INTERACTING PROTEIN 1"/>
    <property type="match status" value="1"/>
</dbReference>
<name>A0AAJ7WZC5_PETMA</name>
<gene>
    <name evidence="3" type="primary">LOC116944665</name>
</gene>
<accession>A0AAJ7WZC5</accession>
<dbReference type="AlphaFoldDB" id="A0AAJ7WZC5"/>
<sequence>MAHYITLLSLKTRWRYCLEHGSVSTKQAIEEKNAQGHQKCRNRRDARLQASAENFRLGGKNEYFFIETKGKCVCVICNESVAVMKEYNVRRHYETKQQTFTSYTGAERREKVKQMAASLLTQQQVFFRAHKAQENATISSYEVAQLIVLHGKPFSDGDFIKQCLTKVVGIMCPEKMQDFNDVSMSRNTVVRRIEDLSANLKQQVSDKACAFDFYSIACDESTDAMDTAPLLIFLRGVDDHFCITEELLDLRSLKGTTTGKDMFEAVSDAIDQAGLKWDKLCEITTDGAPAMTGERKGMASMVSAKVQESGGEAVKMHCVIHQEALCAKIIQLGDVMNTVVKTVNIIRPRGLYHR</sequence>
<dbReference type="Proteomes" id="UP001318040">
    <property type="component" value="Chromosome 21"/>
</dbReference>
<dbReference type="InterPro" id="IPR040647">
    <property type="entry name" value="SPIN-DOC_Znf-C2H2"/>
</dbReference>
<dbReference type="RefSeq" id="XP_032814298.1">
    <property type="nucleotide sequence ID" value="XM_032958407.1"/>
</dbReference>
<evidence type="ECO:0000313" key="2">
    <source>
        <dbReference type="Proteomes" id="UP001318040"/>
    </source>
</evidence>